<keyword evidence="7" id="KW-0449">Lipoprotein</keyword>
<dbReference type="InterPro" id="IPR006059">
    <property type="entry name" value="SBP"/>
</dbReference>
<dbReference type="Gene3D" id="3.40.190.10">
    <property type="entry name" value="Periplasmic binding protein-like II"/>
    <property type="match status" value="1"/>
</dbReference>
<evidence type="ECO:0000256" key="2">
    <source>
        <dbReference type="ARBA" id="ARBA00008520"/>
    </source>
</evidence>
<evidence type="ECO:0000313" key="10">
    <source>
        <dbReference type="Proteomes" id="UP000297475"/>
    </source>
</evidence>
<comment type="subcellular location">
    <subcellularLocation>
        <location evidence="1">Periplasm</location>
    </subcellularLocation>
</comment>
<comment type="similarity">
    <text evidence="2">Belongs to the bacterial solute-binding protein 1 family.</text>
</comment>
<organism evidence="9 10">
    <name type="scientific">Natronospirillum operosum</name>
    <dbReference type="NCBI Taxonomy" id="2759953"/>
    <lineage>
        <taxon>Bacteria</taxon>
        <taxon>Pseudomonadati</taxon>
        <taxon>Pseudomonadota</taxon>
        <taxon>Gammaproteobacteria</taxon>
        <taxon>Oceanospirillales</taxon>
        <taxon>Natronospirillaceae</taxon>
        <taxon>Natronospirillum</taxon>
    </lineage>
</organism>
<feature type="chain" id="PRO_5021325794" evidence="8">
    <location>
        <begin position="24"/>
        <end position="426"/>
    </location>
</feature>
<keyword evidence="6" id="KW-0564">Palmitate</keyword>
<keyword evidence="5" id="KW-0472">Membrane</keyword>
<gene>
    <name evidence="9" type="ORF">E4656_10570</name>
</gene>
<protein>
    <submittedName>
        <fullName evidence="9">Carbohydrate ABC transporter substrate-binding protein</fullName>
    </submittedName>
</protein>
<evidence type="ECO:0000256" key="7">
    <source>
        <dbReference type="ARBA" id="ARBA00023288"/>
    </source>
</evidence>
<dbReference type="PANTHER" id="PTHR43649:SF33">
    <property type="entry name" value="POLYGALACTURONAN_RHAMNOGALACTURONAN-BINDING PROTEIN YTCQ"/>
    <property type="match status" value="1"/>
</dbReference>
<evidence type="ECO:0000256" key="3">
    <source>
        <dbReference type="ARBA" id="ARBA00022475"/>
    </source>
</evidence>
<evidence type="ECO:0000256" key="4">
    <source>
        <dbReference type="ARBA" id="ARBA00022729"/>
    </source>
</evidence>
<proteinExistence type="inferred from homology"/>
<dbReference type="Pfam" id="PF01547">
    <property type="entry name" value="SBP_bac_1"/>
    <property type="match status" value="1"/>
</dbReference>
<evidence type="ECO:0000313" key="9">
    <source>
        <dbReference type="EMBL" id="TGG93482.1"/>
    </source>
</evidence>
<keyword evidence="3" id="KW-1003">Cell membrane</keyword>
<dbReference type="InterPro" id="IPR050490">
    <property type="entry name" value="Bact_solute-bd_prot1"/>
</dbReference>
<dbReference type="SUPFAM" id="SSF53850">
    <property type="entry name" value="Periplasmic binding protein-like II"/>
    <property type="match status" value="1"/>
</dbReference>
<sequence>MKKPLWTLGSCAMMLALPHTAMAQQATELTFWTFQQAHATFFEDAEAQWNEANPDRPIDLNAEVYPYDQVHSNLLLALQSGRGAPDLADIEVRQISNYLQGDVPLVPLNDVVEPVLDEMVTSRFDIYAKDGNYYGVDYHVGASVMYYNQEIMDAAGVNIDDIETWEDYAAAGEQVTANTDAVMTTFESDDIFSFWIMIAQQGSDIFDADGQVSLDNQTNIDTLQFMQDMIHEHGTARAAPGGGHHSEEYFGFMNNGGAASVMMPMWYMGRFIDNMPDLENKMQVRPLPRWTEGGDRSAGMGGTGTVITRQSADTELAKEFLAFAKLTRDANIRLWTVLGFDPIRHEVWDSEEVQADNAYYQFFHEGIFNILLDIRDEIPGVNIHELTPTAQQVIETNTLHTALRTGNRTAEQALTQAADEIRMRMR</sequence>
<dbReference type="AlphaFoldDB" id="A0A4Z0WE18"/>
<reference evidence="9 10" key="1">
    <citation type="submission" date="2019-04" db="EMBL/GenBank/DDBJ databases">
        <title>Natronospirillum operosus gen. nov., sp. nov., a haloalkaliphilic satellite isolated from decaying biomass of laboratory culture of cyanobacterium Geitlerinema sp. and proposal of Natronospirillaceae fam. nov. and Saccharospirillaceae fam. nov.</title>
        <authorList>
            <person name="Kevbrin V."/>
            <person name="Boltyanskaya Y."/>
            <person name="Koziaeva V."/>
            <person name="Grouzdev D.S."/>
            <person name="Park M."/>
            <person name="Cho J."/>
        </authorList>
    </citation>
    <scope>NUCLEOTIDE SEQUENCE [LARGE SCALE GENOMIC DNA]</scope>
    <source>
        <strain evidence="9 10">G-116</strain>
    </source>
</reference>
<dbReference type="RefSeq" id="WP_135483191.1">
    <property type="nucleotide sequence ID" value="NZ_SRMF01000003.1"/>
</dbReference>
<comment type="caution">
    <text evidence="9">The sequence shown here is derived from an EMBL/GenBank/DDBJ whole genome shotgun (WGS) entry which is preliminary data.</text>
</comment>
<feature type="signal peptide" evidence="8">
    <location>
        <begin position="1"/>
        <end position="23"/>
    </location>
</feature>
<evidence type="ECO:0000256" key="8">
    <source>
        <dbReference type="SAM" id="SignalP"/>
    </source>
</evidence>
<accession>A0A4Z0WE18</accession>
<dbReference type="OrthoDB" id="9764112at2"/>
<evidence type="ECO:0000256" key="6">
    <source>
        <dbReference type="ARBA" id="ARBA00023139"/>
    </source>
</evidence>
<dbReference type="Proteomes" id="UP000297475">
    <property type="component" value="Unassembled WGS sequence"/>
</dbReference>
<keyword evidence="4 8" id="KW-0732">Signal</keyword>
<evidence type="ECO:0000256" key="1">
    <source>
        <dbReference type="ARBA" id="ARBA00004418"/>
    </source>
</evidence>
<evidence type="ECO:0000256" key="5">
    <source>
        <dbReference type="ARBA" id="ARBA00023136"/>
    </source>
</evidence>
<name>A0A4Z0WE18_9GAMM</name>
<keyword evidence="10" id="KW-1185">Reference proteome</keyword>
<dbReference type="PANTHER" id="PTHR43649">
    <property type="entry name" value="ARABINOSE-BINDING PROTEIN-RELATED"/>
    <property type="match status" value="1"/>
</dbReference>
<dbReference type="EMBL" id="SRMF01000003">
    <property type="protein sequence ID" value="TGG93482.1"/>
    <property type="molecule type" value="Genomic_DNA"/>
</dbReference>
<dbReference type="GO" id="GO:0042597">
    <property type="term" value="C:periplasmic space"/>
    <property type="evidence" value="ECO:0007669"/>
    <property type="project" value="UniProtKB-SubCell"/>
</dbReference>